<dbReference type="PANTHER" id="PTHR33180">
    <property type="entry name" value="PHOTOSYSTEM II CP43 REACTION CENTER PROTEIN"/>
    <property type="match status" value="1"/>
</dbReference>
<evidence type="ECO:0000256" key="1">
    <source>
        <dbReference type="SAM" id="MobiDB-lite"/>
    </source>
</evidence>
<gene>
    <name evidence="3" type="ORF">H5410_004985</name>
</gene>
<reference evidence="3 4" key="1">
    <citation type="submission" date="2020-09" db="EMBL/GenBank/DDBJ databases">
        <title>De no assembly of potato wild relative species, Solanum commersonii.</title>
        <authorList>
            <person name="Cho K."/>
        </authorList>
    </citation>
    <scope>NUCLEOTIDE SEQUENCE [LARGE SCALE GENOMIC DNA]</scope>
    <source>
        <strain evidence="3">LZ3.2</strain>
        <tissue evidence="3">Leaf</tissue>
    </source>
</reference>
<dbReference type="PANTHER" id="PTHR33180:SF31">
    <property type="entry name" value="POLYPROTEIN PROTEIN"/>
    <property type="match status" value="1"/>
</dbReference>
<dbReference type="OrthoDB" id="1306244at2759"/>
<feature type="domain" description="Putative plant transposon protein" evidence="2">
    <location>
        <begin position="3"/>
        <end position="96"/>
    </location>
</feature>
<organism evidence="3 4">
    <name type="scientific">Solanum commersonii</name>
    <name type="common">Commerson's wild potato</name>
    <name type="synonym">Commerson's nightshade</name>
    <dbReference type="NCBI Taxonomy" id="4109"/>
    <lineage>
        <taxon>Eukaryota</taxon>
        <taxon>Viridiplantae</taxon>
        <taxon>Streptophyta</taxon>
        <taxon>Embryophyta</taxon>
        <taxon>Tracheophyta</taxon>
        <taxon>Spermatophyta</taxon>
        <taxon>Magnoliopsida</taxon>
        <taxon>eudicotyledons</taxon>
        <taxon>Gunneridae</taxon>
        <taxon>Pentapetalae</taxon>
        <taxon>asterids</taxon>
        <taxon>lamiids</taxon>
        <taxon>Solanales</taxon>
        <taxon>Solanaceae</taxon>
        <taxon>Solanoideae</taxon>
        <taxon>Solaneae</taxon>
        <taxon>Solanum</taxon>
    </lineage>
</organism>
<name>A0A9J6A6U8_SOLCO</name>
<dbReference type="AlphaFoldDB" id="A0A9J6A6U8"/>
<accession>A0A9J6A6U8</accession>
<sequence>MISDTTPRWMDAGAPIEKRDMNIASRFWFGFINNILMPYEANLLPRHPQALPWFYHAGDDLGLLISQEMAMRAKLKLTSLPFSVLVTQLYRRAGVPRDTTMDVEVIPFCSTDIRHIEAKFILEEVDKRRAAPANTSLKVNVDSFPTEAPSPSPASEPSGIPTPSSSSSHTLGASSSS</sequence>
<dbReference type="EMBL" id="JACXVP010000002">
    <property type="protein sequence ID" value="KAG5619767.1"/>
    <property type="molecule type" value="Genomic_DNA"/>
</dbReference>
<evidence type="ECO:0000259" key="2">
    <source>
        <dbReference type="Pfam" id="PF20167"/>
    </source>
</evidence>
<evidence type="ECO:0000313" key="3">
    <source>
        <dbReference type="EMBL" id="KAG5619767.1"/>
    </source>
</evidence>
<feature type="region of interest" description="Disordered" evidence="1">
    <location>
        <begin position="136"/>
        <end position="177"/>
    </location>
</feature>
<dbReference type="Pfam" id="PF20167">
    <property type="entry name" value="Transposase_32"/>
    <property type="match status" value="1"/>
</dbReference>
<feature type="compositionally biased region" description="Low complexity" evidence="1">
    <location>
        <begin position="155"/>
        <end position="177"/>
    </location>
</feature>
<dbReference type="Proteomes" id="UP000824120">
    <property type="component" value="Chromosome 2"/>
</dbReference>
<evidence type="ECO:0000313" key="4">
    <source>
        <dbReference type="Proteomes" id="UP000824120"/>
    </source>
</evidence>
<comment type="caution">
    <text evidence="3">The sequence shown here is derived from an EMBL/GenBank/DDBJ whole genome shotgun (WGS) entry which is preliminary data.</text>
</comment>
<keyword evidence="4" id="KW-1185">Reference proteome</keyword>
<dbReference type="InterPro" id="IPR046796">
    <property type="entry name" value="Transposase_32_dom"/>
</dbReference>
<proteinExistence type="predicted"/>
<protein>
    <recommendedName>
        <fullName evidence="2">Putative plant transposon protein domain-containing protein</fullName>
    </recommendedName>
</protein>